<gene>
    <name evidence="3" type="ORF">OM076_28775</name>
</gene>
<keyword evidence="1" id="KW-1133">Transmembrane helix</keyword>
<evidence type="ECO:0000313" key="3">
    <source>
        <dbReference type="EMBL" id="MDA0164299.1"/>
    </source>
</evidence>
<evidence type="ECO:0000313" key="4">
    <source>
        <dbReference type="Proteomes" id="UP001149140"/>
    </source>
</evidence>
<feature type="transmembrane region" description="Helical" evidence="1">
    <location>
        <begin position="169"/>
        <end position="187"/>
    </location>
</feature>
<dbReference type="Pfam" id="PF11992">
    <property type="entry name" value="TgpA_N"/>
    <property type="match status" value="1"/>
</dbReference>
<feature type="transmembrane region" description="Helical" evidence="1">
    <location>
        <begin position="571"/>
        <end position="588"/>
    </location>
</feature>
<evidence type="ECO:0000259" key="2">
    <source>
        <dbReference type="SMART" id="SM00460"/>
    </source>
</evidence>
<dbReference type="Proteomes" id="UP001149140">
    <property type="component" value="Unassembled WGS sequence"/>
</dbReference>
<keyword evidence="1" id="KW-0472">Membrane</keyword>
<dbReference type="RefSeq" id="WP_270043550.1">
    <property type="nucleotide sequence ID" value="NZ_JAPDOD010000032.1"/>
</dbReference>
<protein>
    <submittedName>
        <fullName evidence="3">DUF3488 and transglutaminase-like domain-containing protein</fullName>
    </submittedName>
</protein>
<feature type="transmembrane region" description="Helical" evidence="1">
    <location>
        <begin position="142"/>
        <end position="162"/>
    </location>
</feature>
<comment type="caution">
    <text evidence="3">The sequence shown here is derived from an EMBL/GenBank/DDBJ whole genome shotgun (WGS) entry which is preliminary data.</text>
</comment>
<dbReference type="InterPro" id="IPR038765">
    <property type="entry name" value="Papain-like_cys_pep_sf"/>
</dbReference>
<feature type="transmembrane region" description="Helical" evidence="1">
    <location>
        <begin position="64"/>
        <end position="83"/>
    </location>
</feature>
<dbReference type="InterPro" id="IPR002931">
    <property type="entry name" value="Transglutaminase-like"/>
</dbReference>
<sequence length="679" mass="71697">MRAPGGRPLREHDEIAPRPVVTRPARESAVIAPRRVGGLWNRAAAVGVLAAAGIAGWWPVFGSGLLWAVPIAVVACLAVGRALSVRTAAALLAVWMPASLLLAGLPVSVLRPRALGGTGSSLRDGLSAIADASGARIVGDPWALAVALLALGFTWVVAALLTTRGPGPTLTAVLILVYPILAAILLQSTPANAAWHGVILLAAAMLWSTRGRLAIALPAAALVSLVAVGGAQAFGPHERWINFTGSPLQPAFSRLDPTQSYGPLTSRRTGATMLEITSPEPALWRMQALEDFDGNGFGFARERDELPQPAAVPVTTKVRIVGLENRTIAAPGRITAVESDDGEPSRGESWRLTKTPRAGDTYTVTSEVVHATAEQLAKVPMPSGDEYDPYTRLWPRRLQRGAPYGADPLATPLPRWLDGTPWGEAIQLARRLSAGTTGELEVVRRVEDYLNSGRFRYTTDVADPGPDPLLDFLFKTRAGYCQHFAGAATLLLRLAGVPTRVVSGFATGKRTGETTYAVRDKDAHAWIEVYFPGYGWVPFNPTPASADADVAPETDVLASGGGNGGAGQGSALFGVFGLGALAAAVFFVRRRRRGAGIALGEVLVRLTPEAGPSTTLTALRPRLAAIGPSVAALAEEAERARFAADGTPEPRHPRLRVWRALVRDLGTLRATRAVLRSVA</sequence>
<dbReference type="SMART" id="SM00460">
    <property type="entry name" value="TGc"/>
    <property type="match status" value="1"/>
</dbReference>
<keyword evidence="1" id="KW-0812">Transmembrane</keyword>
<name>A0A9X3MX27_9ACTN</name>
<dbReference type="AlphaFoldDB" id="A0A9X3MX27"/>
<feature type="transmembrane region" description="Helical" evidence="1">
    <location>
        <begin position="193"/>
        <end position="208"/>
    </location>
</feature>
<reference evidence="3" key="1">
    <citation type="submission" date="2022-10" db="EMBL/GenBank/DDBJ databases">
        <title>The WGS of Solirubrobacter ginsenosidimutans DSM 21036.</title>
        <authorList>
            <person name="Jiang Z."/>
        </authorList>
    </citation>
    <scope>NUCLEOTIDE SEQUENCE</scope>
    <source>
        <strain evidence="3">DSM 21036</strain>
    </source>
</reference>
<proteinExistence type="predicted"/>
<feature type="transmembrane region" description="Helical" evidence="1">
    <location>
        <begin position="39"/>
        <end position="58"/>
    </location>
</feature>
<evidence type="ECO:0000256" key="1">
    <source>
        <dbReference type="SAM" id="Phobius"/>
    </source>
</evidence>
<dbReference type="EMBL" id="JAPDOD010000032">
    <property type="protein sequence ID" value="MDA0164299.1"/>
    <property type="molecule type" value="Genomic_DNA"/>
</dbReference>
<feature type="domain" description="Transglutaminase-like" evidence="2">
    <location>
        <begin position="473"/>
        <end position="543"/>
    </location>
</feature>
<feature type="transmembrane region" description="Helical" evidence="1">
    <location>
        <begin position="90"/>
        <end position="110"/>
    </location>
</feature>
<keyword evidence="4" id="KW-1185">Reference proteome</keyword>
<dbReference type="Pfam" id="PF01841">
    <property type="entry name" value="Transglut_core"/>
    <property type="match status" value="1"/>
</dbReference>
<dbReference type="InterPro" id="IPR052901">
    <property type="entry name" value="Bact_TGase-like"/>
</dbReference>
<dbReference type="PANTHER" id="PTHR42736:SF1">
    <property type="entry name" value="PROTEIN-GLUTAMINE GAMMA-GLUTAMYLTRANSFERASE"/>
    <property type="match status" value="1"/>
</dbReference>
<dbReference type="InterPro" id="IPR021878">
    <property type="entry name" value="TgpA_N"/>
</dbReference>
<dbReference type="PANTHER" id="PTHR42736">
    <property type="entry name" value="PROTEIN-GLUTAMINE GAMMA-GLUTAMYLTRANSFERASE"/>
    <property type="match status" value="1"/>
</dbReference>
<accession>A0A9X3MX27</accession>
<organism evidence="3 4">
    <name type="scientific">Solirubrobacter ginsenosidimutans</name>
    <dbReference type="NCBI Taxonomy" id="490573"/>
    <lineage>
        <taxon>Bacteria</taxon>
        <taxon>Bacillati</taxon>
        <taxon>Actinomycetota</taxon>
        <taxon>Thermoleophilia</taxon>
        <taxon>Solirubrobacterales</taxon>
        <taxon>Solirubrobacteraceae</taxon>
        <taxon>Solirubrobacter</taxon>
    </lineage>
</organism>
<dbReference type="SUPFAM" id="SSF54001">
    <property type="entry name" value="Cysteine proteinases"/>
    <property type="match status" value="1"/>
</dbReference>
<dbReference type="Gene3D" id="3.10.620.30">
    <property type="match status" value="1"/>
</dbReference>
<feature type="transmembrane region" description="Helical" evidence="1">
    <location>
        <begin position="215"/>
        <end position="234"/>
    </location>
</feature>